<evidence type="ECO:0000313" key="3">
    <source>
        <dbReference type="Proteomes" id="UP000327013"/>
    </source>
</evidence>
<dbReference type="InterPro" id="IPR058673">
    <property type="entry name" value="HHO5-like_N"/>
</dbReference>
<protein>
    <recommendedName>
        <fullName evidence="1">HHO5-like N-terminal domain-containing protein</fullName>
    </recommendedName>
</protein>
<proteinExistence type="predicted"/>
<organism evidence="2 3">
    <name type="scientific">Carpinus fangiana</name>
    <dbReference type="NCBI Taxonomy" id="176857"/>
    <lineage>
        <taxon>Eukaryota</taxon>
        <taxon>Viridiplantae</taxon>
        <taxon>Streptophyta</taxon>
        <taxon>Embryophyta</taxon>
        <taxon>Tracheophyta</taxon>
        <taxon>Spermatophyta</taxon>
        <taxon>Magnoliopsida</taxon>
        <taxon>eudicotyledons</taxon>
        <taxon>Gunneridae</taxon>
        <taxon>Pentapetalae</taxon>
        <taxon>rosids</taxon>
        <taxon>fabids</taxon>
        <taxon>Fagales</taxon>
        <taxon>Betulaceae</taxon>
        <taxon>Carpinus</taxon>
    </lineage>
</organism>
<gene>
    <name evidence="2" type="ORF">FH972_010476</name>
</gene>
<dbReference type="Proteomes" id="UP000327013">
    <property type="component" value="Chromosome 4"/>
</dbReference>
<name>A0A660KVE8_9ROSI</name>
<dbReference type="Pfam" id="PF26575">
    <property type="entry name" value="HHO5_N"/>
    <property type="match status" value="1"/>
</dbReference>
<dbReference type="AlphaFoldDB" id="A0A660KVE8"/>
<accession>A0A660KVE8</accession>
<evidence type="ECO:0000313" key="2">
    <source>
        <dbReference type="EMBL" id="KAE8037926.1"/>
    </source>
</evidence>
<reference evidence="2 3" key="1">
    <citation type="submission" date="2019-06" db="EMBL/GenBank/DDBJ databases">
        <title>A chromosomal-level reference genome of Carpinus fangiana (Coryloideae, Betulaceae).</title>
        <authorList>
            <person name="Yang X."/>
            <person name="Wang Z."/>
            <person name="Zhang L."/>
            <person name="Hao G."/>
            <person name="Liu J."/>
            <person name="Yang Y."/>
        </authorList>
    </citation>
    <scope>NUCLEOTIDE SEQUENCE [LARGE SCALE GENOMIC DNA]</scope>
    <source>
        <strain evidence="2">Cfa_2016G</strain>
        <tissue evidence="2">Leaf</tissue>
    </source>
</reference>
<sequence>MGPSLDLTLVFVPKTYSEFLGEISTNKNGSKKLSKLNDCVQRLEDERRKIEAFKR</sequence>
<evidence type="ECO:0000259" key="1">
    <source>
        <dbReference type="Pfam" id="PF26575"/>
    </source>
</evidence>
<dbReference type="EMBL" id="CM017324">
    <property type="protein sequence ID" value="KAE8037926.1"/>
    <property type="molecule type" value="Genomic_DNA"/>
</dbReference>
<keyword evidence="3" id="KW-1185">Reference proteome</keyword>
<feature type="domain" description="HHO5-like N-terminal" evidence="1">
    <location>
        <begin position="4"/>
        <end position="55"/>
    </location>
</feature>